<accession>A0A2S3V010</accession>
<reference evidence="1 2" key="1">
    <citation type="submission" date="2018-01" db="EMBL/GenBank/DDBJ databases">
        <title>Genomic Encyclopedia of Archaeal and Bacterial Type Strains, Phase II (KMG-II): from individual species to whole genera.</title>
        <authorList>
            <person name="Goeker M."/>
        </authorList>
    </citation>
    <scope>NUCLEOTIDE SEQUENCE [LARGE SCALE GENOMIC DNA]</scope>
    <source>
        <strain evidence="1 2">DSM 17023</strain>
    </source>
</reference>
<dbReference type="EMBL" id="PPCN01000002">
    <property type="protein sequence ID" value="POF33039.1"/>
    <property type="molecule type" value="Genomic_DNA"/>
</dbReference>
<gene>
    <name evidence="1" type="ORF">CLV41_102445</name>
</gene>
<dbReference type="RefSeq" id="WP_146048541.1">
    <property type="nucleotide sequence ID" value="NZ_PPCN01000002.1"/>
</dbReference>
<protein>
    <submittedName>
        <fullName evidence="1">Uncharacterized protein</fullName>
    </submittedName>
</protein>
<evidence type="ECO:0000313" key="2">
    <source>
        <dbReference type="Proteomes" id="UP000236959"/>
    </source>
</evidence>
<dbReference type="AlphaFoldDB" id="A0A2S3V010"/>
<dbReference type="OrthoDB" id="9993509at2"/>
<dbReference type="Proteomes" id="UP000236959">
    <property type="component" value="Unassembled WGS sequence"/>
</dbReference>
<proteinExistence type="predicted"/>
<evidence type="ECO:0000313" key="1">
    <source>
        <dbReference type="EMBL" id="POF33039.1"/>
    </source>
</evidence>
<sequence>MSDFQEFRTKNPLASDVAAVDEPRYTHTNHYRQRTNPKKIKKPENNFTADIFSRKFSLLVFIRLCSCLVLNRPGASLDNQA</sequence>
<comment type="caution">
    <text evidence="1">The sequence shown here is derived from an EMBL/GenBank/DDBJ whole genome shotgun (WGS) entry which is preliminary data.</text>
</comment>
<organism evidence="1 2">
    <name type="scientific">Roseibium marinum</name>
    <dbReference type="NCBI Taxonomy" id="281252"/>
    <lineage>
        <taxon>Bacteria</taxon>
        <taxon>Pseudomonadati</taxon>
        <taxon>Pseudomonadota</taxon>
        <taxon>Alphaproteobacteria</taxon>
        <taxon>Hyphomicrobiales</taxon>
        <taxon>Stappiaceae</taxon>
        <taxon>Roseibium</taxon>
    </lineage>
</organism>
<keyword evidence="2" id="KW-1185">Reference proteome</keyword>
<name>A0A2S3V010_9HYPH</name>